<comment type="caution">
    <text evidence="11">The sequence shown here is derived from an EMBL/GenBank/DDBJ whole genome shotgun (WGS) entry which is preliminary data.</text>
</comment>
<keyword evidence="7 8" id="KW-0694">RNA-binding</keyword>
<dbReference type="SUPFAM" id="SSF53335">
    <property type="entry name" value="S-adenosyl-L-methionine-dependent methyltransferases"/>
    <property type="match status" value="1"/>
</dbReference>
<organism evidence="11 12">
    <name type="scientific">Motilimonas pumila</name>
    <dbReference type="NCBI Taxonomy" id="2303987"/>
    <lineage>
        <taxon>Bacteria</taxon>
        <taxon>Pseudomonadati</taxon>
        <taxon>Pseudomonadota</taxon>
        <taxon>Gammaproteobacteria</taxon>
        <taxon>Alteromonadales</taxon>
        <taxon>Alteromonadales genera incertae sedis</taxon>
        <taxon>Motilimonas</taxon>
    </lineage>
</organism>
<keyword evidence="4 8" id="KW-0489">Methyltransferase</keyword>
<evidence type="ECO:0000259" key="10">
    <source>
        <dbReference type="PROSITE" id="PS51686"/>
    </source>
</evidence>
<dbReference type="Gene3D" id="3.10.450.720">
    <property type="match status" value="1"/>
</dbReference>
<dbReference type="GO" id="GO:0003723">
    <property type="term" value="F:RNA binding"/>
    <property type="evidence" value="ECO:0007669"/>
    <property type="project" value="UniProtKB-UniRule"/>
</dbReference>
<feature type="domain" description="SAM-dependent MTase RsmB/NOP-type" evidence="10">
    <location>
        <begin position="28"/>
        <end position="310"/>
    </location>
</feature>
<evidence type="ECO:0000256" key="1">
    <source>
        <dbReference type="ARBA" id="ARBA00007494"/>
    </source>
</evidence>
<comment type="similarity">
    <text evidence="1 8 9">Belongs to the class I-like SAM-binding methyltransferase superfamily. RsmB/NOP family.</text>
</comment>
<evidence type="ECO:0000256" key="6">
    <source>
        <dbReference type="ARBA" id="ARBA00022691"/>
    </source>
</evidence>
<name>A0A418YCP5_9GAMM</name>
<keyword evidence="3 8" id="KW-0698">rRNA processing</keyword>
<comment type="function">
    <text evidence="8">Specifically methylates the cytosine at position 1407 (m5C1407) of 16S rRNA.</text>
</comment>
<dbReference type="PROSITE" id="PS51686">
    <property type="entry name" value="SAM_MT_RSMB_NOP"/>
    <property type="match status" value="1"/>
</dbReference>
<gene>
    <name evidence="8 11" type="primary">rsmF</name>
    <name evidence="11" type="ORF">D1Z90_14265</name>
</gene>
<dbReference type="GO" id="GO:0070475">
    <property type="term" value="P:rRNA base methylation"/>
    <property type="evidence" value="ECO:0007669"/>
    <property type="project" value="TreeGrafter"/>
</dbReference>
<feature type="binding site" evidence="8 9">
    <location>
        <position position="193"/>
    </location>
    <ligand>
        <name>S-adenosyl-L-methionine</name>
        <dbReference type="ChEBI" id="CHEBI:59789"/>
    </ligand>
</feature>
<evidence type="ECO:0000256" key="7">
    <source>
        <dbReference type="ARBA" id="ARBA00022884"/>
    </source>
</evidence>
<dbReference type="PROSITE" id="PS01153">
    <property type="entry name" value="NOL1_NOP2_SUN"/>
    <property type="match status" value="1"/>
</dbReference>
<dbReference type="Pfam" id="PF21150">
    <property type="entry name" value="YebU_pre-PUA_dom"/>
    <property type="match status" value="1"/>
</dbReference>
<dbReference type="Pfam" id="PF13636">
    <property type="entry name" value="Methyltranf_PUA"/>
    <property type="match status" value="1"/>
</dbReference>
<reference evidence="11 12" key="2">
    <citation type="submission" date="2019-01" db="EMBL/GenBank/DDBJ databases">
        <title>Motilimonas pumilus sp. nov., isolated from the gut of sea cucumber (Apostichopus japonicus).</title>
        <authorList>
            <person name="Wang F.-Q."/>
            <person name="Ren L.-H."/>
            <person name="Lin Y.-W."/>
            <person name="Sun G.-H."/>
            <person name="Du Z.-J."/>
            <person name="Zhao J.-X."/>
            <person name="Liu X.-J."/>
            <person name="Liu L.-J."/>
        </authorList>
    </citation>
    <scope>NUCLEOTIDE SEQUENCE [LARGE SCALE GENOMIC DNA]</scope>
    <source>
        <strain evidence="11 12">PLHSC7-2</strain>
    </source>
</reference>
<dbReference type="Pfam" id="PF01189">
    <property type="entry name" value="Methyltr_RsmB-F"/>
    <property type="match status" value="1"/>
</dbReference>
<dbReference type="EMBL" id="QZCH01000019">
    <property type="protein sequence ID" value="RJG42262.1"/>
    <property type="molecule type" value="Genomic_DNA"/>
</dbReference>
<proteinExistence type="inferred from homology"/>
<dbReference type="NCBIfam" id="NF008898">
    <property type="entry name" value="PRK11933.1"/>
    <property type="match status" value="1"/>
</dbReference>
<dbReference type="InterPro" id="IPR001678">
    <property type="entry name" value="MeTrfase_RsmB-F_NOP2_dom"/>
</dbReference>
<evidence type="ECO:0000256" key="9">
    <source>
        <dbReference type="PROSITE-ProRule" id="PRU01023"/>
    </source>
</evidence>
<dbReference type="InterPro" id="IPR031341">
    <property type="entry name" value="Methyltr_RsmF_N"/>
</dbReference>
<dbReference type="RefSeq" id="WP_119911453.1">
    <property type="nucleotide sequence ID" value="NZ_QZCH01000019.1"/>
</dbReference>
<feature type="binding site" evidence="8 9">
    <location>
        <position position="148"/>
    </location>
    <ligand>
        <name>S-adenosyl-L-methionine</name>
        <dbReference type="ChEBI" id="CHEBI:59789"/>
    </ligand>
</feature>
<keyword evidence="6 8" id="KW-0949">S-adenosyl-L-methionine</keyword>
<evidence type="ECO:0000256" key="5">
    <source>
        <dbReference type="ARBA" id="ARBA00022679"/>
    </source>
</evidence>
<dbReference type="EC" id="2.1.1.178" evidence="8"/>
<dbReference type="PANTHER" id="PTHR22807">
    <property type="entry name" value="NOP2 YEAST -RELATED NOL1/NOP2/FMU SUN DOMAIN-CONTAINING"/>
    <property type="match status" value="1"/>
</dbReference>
<feature type="active site" description="Nucleophile" evidence="8 9">
    <location>
        <position position="246"/>
    </location>
</feature>
<accession>A0A418YCP5</accession>
<dbReference type="InterPro" id="IPR027391">
    <property type="entry name" value="Nol1_Nop2_Fmu_2"/>
</dbReference>
<feature type="binding site" evidence="8 9">
    <location>
        <begin position="124"/>
        <end position="130"/>
    </location>
    <ligand>
        <name>S-adenosyl-L-methionine</name>
        <dbReference type="ChEBI" id="CHEBI:59789"/>
    </ligand>
</feature>
<dbReference type="PRINTS" id="PR02008">
    <property type="entry name" value="RCMTFAMILY"/>
</dbReference>
<dbReference type="Gene3D" id="3.40.50.150">
    <property type="entry name" value="Vaccinia Virus protein VP39"/>
    <property type="match status" value="1"/>
</dbReference>
<dbReference type="NCBIfam" id="TIGR00446">
    <property type="entry name" value="nop2p"/>
    <property type="match status" value="1"/>
</dbReference>
<dbReference type="InterPro" id="IPR048457">
    <property type="entry name" value="YebU_pre-PUA_dom"/>
</dbReference>
<sequence>MANNVYLPEQFLSKIEGIMPSELSMQDFIDICQQPLRKSIRVNTLKISVTDFLARAETLGWQLEPVPWCQDGFWITRDDATPLGNSAEHLAGLFYIQEASSMMPVTALFHLFNNTEDAVLLDAAAAPGSKTTQIAAAVSNQGLVVANEFSASRIKGLYSNLQRCGIKNVALTNFDARVFGSWLPETFDAILLDAPCSGEGTVRKDPDAMKNWCQSAIDAIADTQKALIESAFYALKPGGTLIYSTCTLSQEENQHVCDHLLATFEGNIEACSLADLFPHAERSATAEGYLHIWPQIYDSEGFFVAGFRKTASQAGPKAKKRLGRFPFKAMNKKDIALFTDYLESQFGISQLEGQVFNRDNELWLFPEVFKPLIGQLKFDRVGIKLAEMFKKNYRLTHEWALALGSQATKGTFELSLEQCQEYYMGRDIRPESGLSGKGEVLLTYKGHTVGLGKWVNTRIKNNLPRELVKDGNLFTQ</sequence>
<dbReference type="HAMAP" id="MF_01579">
    <property type="entry name" value="16SrRNA_methyltr_F"/>
    <property type="match status" value="1"/>
</dbReference>
<dbReference type="PANTHER" id="PTHR22807:SF30">
    <property type="entry name" value="28S RRNA (CYTOSINE(4447)-C(5))-METHYLTRANSFERASE-RELATED"/>
    <property type="match status" value="1"/>
</dbReference>
<dbReference type="InterPro" id="IPR023267">
    <property type="entry name" value="RCMT"/>
</dbReference>
<dbReference type="GO" id="GO:0009383">
    <property type="term" value="F:rRNA (cytosine-C5-)-methyltransferase activity"/>
    <property type="evidence" value="ECO:0007669"/>
    <property type="project" value="TreeGrafter"/>
</dbReference>
<dbReference type="AlphaFoldDB" id="A0A418YCP5"/>
<keyword evidence="2 8" id="KW-0963">Cytoplasm</keyword>
<dbReference type="InterPro" id="IPR011023">
    <property type="entry name" value="Nop2p"/>
</dbReference>
<dbReference type="InterPro" id="IPR023545">
    <property type="entry name" value="rRNA_ssu_MeTfrase_F"/>
</dbReference>
<comment type="subcellular location">
    <subcellularLocation>
        <location evidence="8">Cytoplasm</location>
    </subcellularLocation>
</comment>
<feature type="binding site" evidence="8 9">
    <location>
        <position position="175"/>
    </location>
    <ligand>
        <name>S-adenosyl-L-methionine</name>
        <dbReference type="ChEBI" id="CHEBI:59789"/>
    </ligand>
</feature>
<evidence type="ECO:0000313" key="11">
    <source>
        <dbReference type="EMBL" id="RJG42262.1"/>
    </source>
</evidence>
<dbReference type="GO" id="GO:0005737">
    <property type="term" value="C:cytoplasm"/>
    <property type="evidence" value="ECO:0007669"/>
    <property type="project" value="UniProtKB-SubCell"/>
</dbReference>
<dbReference type="CDD" id="cd02440">
    <property type="entry name" value="AdoMet_MTases"/>
    <property type="match status" value="1"/>
</dbReference>
<keyword evidence="12" id="KW-1185">Reference proteome</keyword>
<evidence type="ECO:0000256" key="2">
    <source>
        <dbReference type="ARBA" id="ARBA00022490"/>
    </source>
</evidence>
<dbReference type="OrthoDB" id="9810297at2"/>
<dbReference type="Proteomes" id="UP000283255">
    <property type="component" value="Unassembled WGS sequence"/>
</dbReference>
<evidence type="ECO:0000256" key="3">
    <source>
        <dbReference type="ARBA" id="ARBA00022552"/>
    </source>
</evidence>
<evidence type="ECO:0000256" key="4">
    <source>
        <dbReference type="ARBA" id="ARBA00022603"/>
    </source>
</evidence>
<dbReference type="InterPro" id="IPR018314">
    <property type="entry name" value="RsmB/NOL1/NOP2-like_CS"/>
</dbReference>
<keyword evidence="5 8" id="KW-0808">Transferase</keyword>
<evidence type="ECO:0000313" key="12">
    <source>
        <dbReference type="Proteomes" id="UP000283255"/>
    </source>
</evidence>
<evidence type="ECO:0000256" key="8">
    <source>
        <dbReference type="HAMAP-Rule" id="MF_01579"/>
    </source>
</evidence>
<comment type="catalytic activity">
    <reaction evidence="8">
        <text>cytidine(1407) in 16S rRNA + S-adenosyl-L-methionine = 5-methylcytidine(1407) in 16S rRNA + S-adenosyl-L-homocysteine + H(+)</text>
        <dbReference type="Rhea" id="RHEA:42756"/>
        <dbReference type="Rhea" id="RHEA-COMP:10223"/>
        <dbReference type="Rhea" id="RHEA-COMP:10224"/>
        <dbReference type="ChEBI" id="CHEBI:15378"/>
        <dbReference type="ChEBI" id="CHEBI:57856"/>
        <dbReference type="ChEBI" id="CHEBI:59789"/>
        <dbReference type="ChEBI" id="CHEBI:74483"/>
        <dbReference type="ChEBI" id="CHEBI:82748"/>
        <dbReference type="EC" id="2.1.1.178"/>
    </reaction>
</comment>
<dbReference type="Pfam" id="PF17125">
    <property type="entry name" value="Methyltr_RsmF_N"/>
    <property type="match status" value="1"/>
</dbReference>
<reference evidence="11 12" key="1">
    <citation type="submission" date="2018-09" db="EMBL/GenBank/DDBJ databases">
        <authorList>
            <person name="Wang F."/>
        </authorList>
    </citation>
    <scope>NUCLEOTIDE SEQUENCE [LARGE SCALE GENOMIC DNA]</scope>
    <source>
        <strain evidence="11 12">PLHSC7-2</strain>
    </source>
</reference>
<protein>
    <recommendedName>
        <fullName evidence="8">Ribosomal RNA small subunit methyltransferase F</fullName>
        <ecNumber evidence="8">2.1.1.178</ecNumber>
    </recommendedName>
    <alternativeName>
        <fullName evidence="8">16S rRNA m5C1407 methyltransferase</fullName>
    </alternativeName>
    <alternativeName>
        <fullName evidence="8">rRNA (cytosine-C(5)-)-methyltransferase RsmF</fullName>
    </alternativeName>
</protein>
<dbReference type="InterPro" id="IPR029063">
    <property type="entry name" value="SAM-dependent_MTases_sf"/>
</dbReference>
<dbReference type="InterPro" id="IPR049560">
    <property type="entry name" value="MeTrfase_RsmB-F_NOP2_cat"/>
</dbReference>